<feature type="region of interest" description="Disordered" evidence="1">
    <location>
        <begin position="107"/>
        <end position="126"/>
    </location>
</feature>
<evidence type="ECO:0000313" key="4">
    <source>
        <dbReference type="Proteomes" id="UP000193827"/>
    </source>
</evidence>
<proteinExistence type="predicted"/>
<name>A0A1Y5TH39_9RHOB</name>
<dbReference type="InterPro" id="IPR036844">
    <property type="entry name" value="Hint_dom_sf"/>
</dbReference>
<dbReference type="RefSeq" id="WP_085893478.1">
    <property type="nucleotide sequence ID" value="NZ_FWFL01000009.1"/>
</dbReference>
<gene>
    <name evidence="3" type="ORF">PEL8287_03269</name>
</gene>
<dbReference type="InterPro" id="IPR028992">
    <property type="entry name" value="Hedgehog/Intein_dom"/>
</dbReference>
<sequence>MADPYFSELKFVGGTVLDFLEIAVDTGLDVSGIQVVVYNPDGTVRSTDTLGTASGTIAGSDIYVIDSTTAANFNGVHQNGAVALVQDGVVLSFLSFSRTVTPSEGPAVGLTSTALGTTTGGQSLESTDGGTTYVVQTNPTPGTAPCFQTGSLILTDRGYVPVETLKAGDLVETLDQGLMPLLWVGNRVLTFSEMANPKFHPVCIPAGSMALGVPNRDLFLSPNHRVFLNHPVTELLFHESEVLTPVKALVGYRGVGCRPISAPVNYHHLLFKRHQVVWSNGLPSESFFPDHVGLSAYSDKMQNSLMSTLPALRQGINAYGRTARMVLKPSETQVLLSYVATGPLSRFCSQNMPSVA</sequence>
<dbReference type="EMBL" id="FWFL01000009">
    <property type="protein sequence ID" value="SLN60250.1"/>
    <property type="molecule type" value="Genomic_DNA"/>
</dbReference>
<dbReference type="Proteomes" id="UP000193827">
    <property type="component" value="Unassembled WGS sequence"/>
</dbReference>
<feature type="domain" description="Hedgehog/Intein (Hint)" evidence="2">
    <location>
        <begin position="145"/>
        <end position="290"/>
    </location>
</feature>
<evidence type="ECO:0000313" key="3">
    <source>
        <dbReference type="EMBL" id="SLN60250.1"/>
    </source>
</evidence>
<dbReference type="Pfam" id="PF13403">
    <property type="entry name" value="Hint_2"/>
    <property type="match status" value="1"/>
</dbReference>
<organism evidence="3 4">
    <name type="scientific">Roseovarius litorisediminis</name>
    <dbReference type="NCBI Taxonomy" id="1312363"/>
    <lineage>
        <taxon>Bacteria</taxon>
        <taxon>Pseudomonadati</taxon>
        <taxon>Pseudomonadota</taxon>
        <taxon>Alphaproteobacteria</taxon>
        <taxon>Rhodobacterales</taxon>
        <taxon>Roseobacteraceae</taxon>
        <taxon>Roseovarius</taxon>
    </lineage>
</organism>
<reference evidence="3 4" key="1">
    <citation type="submission" date="2017-03" db="EMBL/GenBank/DDBJ databases">
        <authorList>
            <person name="Afonso C.L."/>
            <person name="Miller P.J."/>
            <person name="Scott M.A."/>
            <person name="Spackman E."/>
            <person name="Goraichik I."/>
            <person name="Dimitrov K.M."/>
            <person name="Suarez D.L."/>
            <person name="Swayne D.E."/>
        </authorList>
    </citation>
    <scope>NUCLEOTIDE SEQUENCE [LARGE SCALE GENOMIC DNA]</scope>
    <source>
        <strain evidence="3 4">CECT 8287</strain>
    </source>
</reference>
<protein>
    <recommendedName>
        <fullName evidence="2">Hedgehog/Intein (Hint) domain-containing protein</fullName>
    </recommendedName>
</protein>
<dbReference type="OrthoDB" id="7742354at2"/>
<accession>A0A1Y5TH39</accession>
<evidence type="ECO:0000256" key="1">
    <source>
        <dbReference type="SAM" id="MobiDB-lite"/>
    </source>
</evidence>
<dbReference type="SUPFAM" id="SSF51294">
    <property type="entry name" value="Hedgehog/intein (Hint) domain"/>
    <property type="match status" value="1"/>
</dbReference>
<keyword evidence="4" id="KW-1185">Reference proteome</keyword>
<evidence type="ECO:0000259" key="2">
    <source>
        <dbReference type="Pfam" id="PF13403"/>
    </source>
</evidence>
<dbReference type="AlphaFoldDB" id="A0A1Y5TH39"/>
<feature type="compositionally biased region" description="Low complexity" evidence="1">
    <location>
        <begin position="109"/>
        <end position="121"/>
    </location>
</feature>